<name>A0ABW6DLQ2_9BACT</name>
<keyword evidence="1" id="KW-0472">Membrane</keyword>
<protein>
    <submittedName>
        <fullName evidence="2">Uncharacterized protein</fullName>
    </submittedName>
</protein>
<dbReference type="Proteomes" id="UP001598138">
    <property type="component" value="Unassembled WGS sequence"/>
</dbReference>
<feature type="transmembrane region" description="Helical" evidence="1">
    <location>
        <begin position="7"/>
        <end position="27"/>
    </location>
</feature>
<evidence type="ECO:0000256" key="1">
    <source>
        <dbReference type="SAM" id="Phobius"/>
    </source>
</evidence>
<evidence type="ECO:0000313" key="3">
    <source>
        <dbReference type="Proteomes" id="UP001598138"/>
    </source>
</evidence>
<dbReference type="RefSeq" id="WP_377983772.1">
    <property type="nucleotide sequence ID" value="NZ_JBBKXZ010000003.1"/>
</dbReference>
<dbReference type="EMBL" id="JBBKXZ010000003">
    <property type="protein sequence ID" value="MFD3394899.1"/>
    <property type="molecule type" value="Genomic_DNA"/>
</dbReference>
<proteinExistence type="predicted"/>
<keyword evidence="1" id="KW-0812">Transmembrane</keyword>
<sequence length="75" mass="9076">MSRREIFSLSGAIGFLIIWIIDLNSPTPREIQGDFWNEIFYHYGWLMYAVACLFYYQFAKNMRLKKEEEQSKKDQ</sequence>
<organism evidence="2 3">
    <name type="scientific">Aquirufa avitistagni</name>
    <dbReference type="NCBI Taxonomy" id="3104728"/>
    <lineage>
        <taxon>Bacteria</taxon>
        <taxon>Pseudomonadati</taxon>
        <taxon>Bacteroidota</taxon>
        <taxon>Cytophagia</taxon>
        <taxon>Cytophagales</taxon>
        <taxon>Flectobacillaceae</taxon>
        <taxon>Aquirufa</taxon>
    </lineage>
</organism>
<comment type="caution">
    <text evidence="2">The sequence shown here is derived from an EMBL/GenBank/DDBJ whole genome shotgun (WGS) entry which is preliminary data.</text>
</comment>
<keyword evidence="3" id="KW-1185">Reference proteome</keyword>
<accession>A0ABW6DLQ2</accession>
<feature type="transmembrane region" description="Helical" evidence="1">
    <location>
        <begin position="39"/>
        <end position="56"/>
    </location>
</feature>
<evidence type="ECO:0000313" key="2">
    <source>
        <dbReference type="EMBL" id="MFD3394899.1"/>
    </source>
</evidence>
<gene>
    <name evidence="2" type="ORF">U0R10_09705</name>
</gene>
<reference evidence="2 3" key="1">
    <citation type="submission" date="2024-03" db="EMBL/GenBank/DDBJ databases">
        <title>Aquirufa genome sequencing.</title>
        <authorList>
            <person name="Pitt A."/>
            <person name="Hahn M.W."/>
        </authorList>
    </citation>
    <scope>NUCLEOTIDE SEQUENCE [LARGE SCALE GENOMIC DNA]</scope>
    <source>
        <strain evidence="2 3">OSTEICH-129V</strain>
    </source>
</reference>
<keyword evidence="1" id="KW-1133">Transmembrane helix</keyword>